<dbReference type="OrthoDB" id="5279713at2759"/>
<dbReference type="eggNOG" id="KOG4658">
    <property type="taxonomic scope" value="Eukaryota"/>
</dbReference>
<dbReference type="OMA" id="VECHFGK"/>
<dbReference type="PANTHER" id="PTHR36766">
    <property type="entry name" value="PLANT BROAD-SPECTRUM MILDEW RESISTANCE PROTEIN RPW8"/>
    <property type="match status" value="1"/>
</dbReference>
<accession>A0A1U7Z273</accession>
<keyword evidence="11" id="KW-1185">Reference proteome</keyword>
<name>A0A1U7Z273_NELNU</name>
<feature type="domain" description="NB-ARC" evidence="7">
    <location>
        <begin position="186"/>
        <end position="363"/>
    </location>
</feature>
<dbReference type="InterPro" id="IPR036388">
    <property type="entry name" value="WH-like_DNA-bd_sf"/>
</dbReference>
<dbReference type="InterPro" id="IPR042197">
    <property type="entry name" value="Apaf_helical"/>
</dbReference>
<dbReference type="Gene3D" id="1.10.10.10">
    <property type="entry name" value="Winged helix-like DNA-binding domain superfamily/Winged helix DNA-binding domain"/>
    <property type="match status" value="1"/>
</dbReference>
<dbReference type="InterPro" id="IPR041118">
    <property type="entry name" value="Rx_N"/>
</dbReference>
<dbReference type="RefSeq" id="XP_010246198.1">
    <property type="nucleotide sequence ID" value="XM_010247896.2"/>
</dbReference>
<keyword evidence="3" id="KW-0547">Nucleotide-binding</keyword>
<evidence type="ECO:0000259" key="9">
    <source>
        <dbReference type="Pfam" id="PF23559"/>
    </source>
</evidence>
<dbReference type="SUPFAM" id="SSF52058">
    <property type="entry name" value="L domain-like"/>
    <property type="match status" value="1"/>
</dbReference>
<dbReference type="Gene3D" id="3.40.50.300">
    <property type="entry name" value="P-loop containing nucleotide triphosphate hydrolases"/>
    <property type="match status" value="1"/>
</dbReference>
<protein>
    <submittedName>
        <fullName evidence="12">Disease resistance protein RGA2-like</fullName>
    </submittedName>
</protein>
<dbReference type="Pfam" id="PF18052">
    <property type="entry name" value="Rx_N"/>
    <property type="match status" value="1"/>
</dbReference>
<dbReference type="AlphaFoldDB" id="A0A1U7Z273"/>
<evidence type="ECO:0000259" key="10">
    <source>
        <dbReference type="Pfam" id="PF25019"/>
    </source>
</evidence>
<dbReference type="InterPro" id="IPR032675">
    <property type="entry name" value="LRR_dom_sf"/>
</dbReference>
<dbReference type="FunFam" id="1.10.10.10:FF:000322">
    <property type="entry name" value="Probable disease resistance protein At1g63360"/>
    <property type="match status" value="1"/>
</dbReference>
<sequence>MAELLVSIVLKQLGSMTLDQFQREFTLLWNVREDAQQLSSTFTKIQAVLEDAEEMQVTNKSVKAWLQDLKDLAYDTDDLLDEWITKALVSQVRNGGGSVSFSQMKKVCQTYLTPPCFCFNPVPLRYNMGYRMKKIRERLDKIAIDKERYQLTETTATRRRIDENPKRSRTSSQVDASEIVGRDVEKKEIISKLVRESNQQLEIGPHHTIPIISIFGMGGSGKTTLAQIIYNDDKVITHFQMRIWVCVSQPFDQDKIAKAIVKAVDGNASFRDGIEWQELHQQLTNSLKGKLYLLVLDDVWTDKETDWNDLKLSFNHGSQGSRIVVTTRKESVAKMRGTTYSHPLGMLSDENCWRLLSHIALDGRTEEDCAKLEEVGKKIAKKCQGLPLSAKTIGGLLRNKKPLEQEWERVLESCMWDLPEVKQDILNGAVLLSYYDLPPHLKRCFSFCAIFPEDYKIKKDTLIKLWMAQGFLSNTSTTGKAPELIGDEYFEELAMRAFFQDFKRDDDGNNIIWCKMHDVVHEFAQFLTKDESYAVTMEINHGDGQNFNFHKARHLRLQLALDHRSTKPVPSVIYEAKKLRTLLLSSSKVEISMSDLFHCLTCLRALHLGTEDIKELPMEVGNLMHLRYLDLSDQSELKELPETICDLYNLQTLDLYQCVKLQKLPQGIRQLTQLRHLGIKKTPQLKYLPQGIGRLSSLHTLCKFIVGNNGFSGVGMGCEIEELKDLNNLQGSLHIEDLGKVANKNEASMANLKKKQHLRHLELWFGGGYYEEDDMVKESMEGVLEALEPPSYLETLRICEYIGTKLPNWMNQVLLSNLVILCLNNFQNCKQLPSSLGKLPSFKEIEISGWKEVIYMNFEFFGLNNTGGAVTCTASDDGEKKVLFPKLEKISIYDMPSLEEWNLGIQEESGETNITFMPCLHTLHLHYCSSMNALVHNSTVPPLRQLVIKNCPKLASSSLSLPQDLEELRIEEKTGDIRILESLPPINNIKSLTLNGGYVSYVRSLPKGLNNLTMLQTLEIELWGYITSLPEDLQHLTTLQKLSIDSCPNLEKRCQKEVGEEWNKISHIPNIKINGRKIQ</sequence>
<reference evidence="12" key="1">
    <citation type="submission" date="2025-08" db="UniProtKB">
        <authorList>
            <consortium name="RefSeq"/>
        </authorList>
    </citation>
    <scope>IDENTIFICATION</scope>
</reference>
<dbReference type="GeneID" id="104589547"/>
<dbReference type="Pfam" id="PF25019">
    <property type="entry name" value="LRR_R13L1-DRL21"/>
    <property type="match status" value="1"/>
</dbReference>
<feature type="domain" description="Disease resistance protein winged helix" evidence="9">
    <location>
        <begin position="450"/>
        <end position="524"/>
    </location>
</feature>
<dbReference type="Gene3D" id="1.20.5.4130">
    <property type="match status" value="1"/>
</dbReference>
<evidence type="ECO:0000256" key="6">
    <source>
        <dbReference type="SAM" id="MobiDB-lite"/>
    </source>
</evidence>
<evidence type="ECO:0000256" key="2">
    <source>
        <dbReference type="ARBA" id="ARBA00022737"/>
    </source>
</evidence>
<dbReference type="GO" id="GO:0043531">
    <property type="term" value="F:ADP binding"/>
    <property type="evidence" value="ECO:0007669"/>
    <property type="project" value="InterPro"/>
</dbReference>
<dbReference type="CDD" id="cd14798">
    <property type="entry name" value="RX-CC_like"/>
    <property type="match status" value="1"/>
</dbReference>
<dbReference type="InterPro" id="IPR002182">
    <property type="entry name" value="NB-ARC"/>
</dbReference>
<dbReference type="Pfam" id="PF00931">
    <property type="entry name" value="NB-ARC"/>
    <property type="match status" value="1"/>
</dbReference>
<feature type="domain" description="Disease resistance N-terminal" evidence="8">
    <location>
        <begin position="6"/>
        <end position="93"/>
    </location>
</feature>
<gene>
    <name evidence="12" type="primary">LOC104589547</name>
</gene>
<feature type="region of interest" description="Disordered" evidence="6">
    <location>
        <begin position="155"/>
        <end position="176"/>
    </location>
</feature>
<dbReference type="Gene3D" id="3.80.10.10">
    <property type="entry name" value="Ribonuclease Inhibitor"/>
    <property type="match status" value="2"/>
</dbReference>
<dbReference type="SUPFAM" id="SSF52540">
    <property type="entry name" value="P-loop containing nucleoside triphosphate hydrolases"/>
    <property type="match status" value="1"/>
</dbReference>
<evidence type="ECO:0000256" key="4">
    <source>
        <dbReference type="ARBA" id="ARBA00022821"/>
    </source>
</evidence>
<keyword evidence="5" id="KW-0067">ATP-binding</keyword>
<keyword evidence="2" id="KW-0677">Repeat</keyword>
<organism evidence="11 12">
    <name type="scientific">Nelumbo nucifera</name>
    <name type="common">Sacred lotus</name>
    <dbReference type="NCBI Taxonomy" id="4432"/>
    <lineage>
        <taxon>Eukaryota</taxon>
        <taxon>Viridiplantae</taxon>
        <taxon>Streptophyta</taxon>
        <taxon>Embryophyta</taxon>
        <taxon>Tracheophyta</taxon>
        <taxon>Spermatophyta</taxon>
        <taxon>Magnoliopsida</taxon>
        <taxon>Proteales</taxon>
        <taxon>Nelumbonaceae</taxon>
        <taxon>Nelumbo</taxon>
    </lineage>
</organism>
<evidence type="ECO:0000313" key="12">
    <source>
        <dbReference type="RefSeq" id="XP_010246198.1"/>
    </source>
</evidence>
<dbReference type="InterPro" id="IPR027417">
    <property type="entry name" value="P-loop_NTPase"/>
</dbReference>
<dbReference type="GO" id="GO:0051707">
    <property type="term" value="P:response to other organism"/>
    <property type="evidence" value="ECO:0007669"/>
    <property type="project" value="UniProtKB-ARBA"/>
</dbReference>
<dbReference type="GO" id="GO:0006952">
    <property type="term" value="P:defense response"/>
    <property type="evidence" value="ECO:0007669"/>
    <property type="project" value="UniProtKB-KW"/>
</dbReference>
<feature type="domain" description="R13L1/DRL21-like LRR repeat region" evidence="10">
    <location>
        <begin position="720"/>
        <end position="848"/>
    </location>
</feature>
<dbReference type="Gene3D" id="1.10.8.430">
    <property type="entry name" value="Helical domain of apoptotic protease-activating factors"/>
    <property type="match status" value="1"/>
</dbReference>
<evidence type="ECO:0000259" key="8">
    <source>
        <dbReference type="Pfam" id="PF18052"/>
    </source>
</evidence>
<dbReference type="Pfam" id="PF23559">
    <property type="entry name" value="WHD_DRP"/>
    <property type="match status" value="1"/>
</dbReference>
<keyword evidence="1" id="KW-0433">Leucine-rich repeat</keyword>
<dbReference type="PANTHER" id="PTHR36766:SF40">
    <property type="entry name" value="DISEASE RESISTANCE PROTEIN RGA3"/>
    <property type="match status" value="1"/>
</dbReference>
<evidence type="ECO:0000313" key="11">
    <source>
        <dbReference type="Proteomes" id="UP000189703"/>
    </source>
</evidence>
<dbReference type="InterPro" id="IPR058922">
    <property type="entry name" value="WHD_DRP"/>
</dbReference>
<dbReference type="FunFam" id="3.40.50.300:FF:001091">
    <property type="entry name" value="Probable disease resistance protein At1g61300"/>
    <property type="match status" value="1"/>
</dbReference>
<dbReference type="PRINTS" id="PR00364">
    <property type="entry name" value="DISEASERSIST"/>
</dbReference>
<keyword evidence="4" id="KW-0611">Plant defense</keyword>
<evidence type="ECO:0000256" key="1">
    <source>
        <dbReference type="ARBA" id="ARBA00022614"/>
    </source>
</evidence>
<evidence type="ECO:0000259" key="7">
    <source>
        <dbReference type="Pfam" id="PF00931"/>
    </source>
</evidence>
<dbReference type="InterPro" id="IPR056789">
    <property type="entry name" value="LRR_R13L1-DRL21"/>
</dbReference>
<evidence type="ECO:0000256" key="5">
    <source>
        <dbReference type="ARBA" id="ARBA00022840"/>
    </source>
</evidence>
<dbReference type="InterPro" id="IPR038005">
    <property type="entry name" value="RX-like_CC"/>
</dbReference>
<dbReference type="Proteomes" id="UP000189703">
    <property type="component" value="Unplaced"/>
</dbReference>
<evidence type="ECO:0000256" key="3">
    <source>
        <dbReference type="ARBA" id="ARBA00022741"/>
    </source>
</evidence>
<proteinExistence type="predicted"/>
<dbReference type="KEGG" id="nnu:104589547"/>
<dbReference type="GO" id="GO:0005524">
    <property type="term" value="F:ATP binding"/>
    <property type="evidence" value="ECO:0007669"/>
    <property type="project" value="UniProtKB-KW"/>
</dbReference>